<reference evidence="1" key="1">
    <citation type="journal article" date="2015" name="Nature">
        <title>Complex archaea that bridge the gap between prokaryotes and eukaryotes.</title>
        <authorList>
            <person name="Spang A."/>
            <person name="Saw J.H."/>
            <person name="Jorgensen S.L."/>
            <person name="Zaremba-Niedzwiedzka K."/>
            <person name="Martijn J."/>
            <person name="Lind A.E."/>
            <person name="van Eijk R."/>
            <person name="Schleper C."/>
            <person name="Guy L."/>
            <person name="Ettema T.J."/>
        </authorList>
    </citation>
    <scope>NUCLEOTIDE SEQUENCE</scope>
</reference>
<organism evidence="1">
    <name type="scientific">marine sediment metagenome</name>
    <dbReference type="NCBI Taxonomy" id="412755"/>
    <lineage>
        <taxon>unclassified sequences</taxon>
        <taxon>metagenomes</taxon>
        <taxon>ecological metagenomes</taxon>
    </lineage>
</organism>
<comment type="caution">
    <text evidence="1">The sequence shown here is derived from an EMBL/GenBank/DDBJ whole genome shotgun (WGS) entry which is preliminary data.</text>
</comment>
<evidence type="ECO:0000313" key="1">
    <source>
        <dbReference type="EMBL" id="KKK91359.1"/>
    </source>
</evidence>
<protein>
    <submittedName>
        <fullName evidence="1">Uncharacterized protein</fullName>
    </submittedName>
</protein>
<accession>A0A0F9BLA4</accession>
<dbReference type="EMBL" id="LAZR01048693">
    <property type="protein sequence ID" value="KKK91359.1"/>
    <property type="molecule type" value="Genomic_DNA"/>
</dbReference>
<name>A0A0F9BLA4_9ZZZZ</name>
<proteinExistence type="predicted"/>
<dbReference type="AlphaFoldDB" id="A0A0F9BLA4"/>
<sequence>MPKIFIIMALILIAGAFGLWYTWDDGDGGTSAHRGGGVQAKAILLINPQAFADEPPEAMDSIVRSYAEKLNEPSRVLADAVAATLRRYWSKKKAAW</sequence>
<gene>
    <name evidence="1" type="ORF">LCGC14_2713770</name>
</gene>